<feature type="chain" id="PRO_5045746147" description="Glutaredoxin domain-containing protein" evidence="1">
    <location>
        <begin position="22"/>
        <end position="117"/>
    </location>
</feature>
<evidence type="ECO:0000313" key="4">
    <source>
        <dbReference type="Proteomes" id="UP001500968"/>
    </source>
</evidence>
<reference evidence="4" key="1">
    <citation type="journal article" date="2019" name="Int. J. Syst. Evol. Microbiol.">
        <title>The Global Catalogue of Microorganisms (GCM) 10K type strain sequencing project: providing services to taxonomists for standard genome sequencing and annotation.</title>
        <authorList>
            <consortium name="The Broad Institute Genomics Platform"/>
            <consortium name="The Broad Institute Genome Sequencing Center for Infectious Disease"/>
            <person name="Wu L."/>
            <person name="Ma J."/>
        </authorList>
    </citation>
    <scope>NUCLEOTIDE SEQUENCE [LARGE SCALE GENOMIC DNA]</scope>
    <source>
        <strain evidence="4">JCM 17064</strain>
    </source>
</reference>
<evidence type="ECO:0000256" key="1">
    <source>
        <dbReference type="SAM" id="SignalP"/>
    </source>
</evidence>
<evidence type="ECO:0000313" key="3">
    <source>
        <dbReference type="EMBL" id="GAA4035708.1"/>
    </source>
</evidence>
<evidence type="ECO:0000259" key="2">
    <source>
        <dbReference type="Pfam" id="PF00462"/>
    </source>
</evidence>
<dbReference type="EMBL" id="BAABCR010000015">
    <property type="protein sequence ID" value="GAA4035708.1"/>
    <property type="molecule type" value="Genomic_DNA"/>
</dbReference>
<gene>
    <name evidence="3" type="ORF">GCM10022386_21320</name>
</gene>
<feature type="domain" description="Glutaredoxin" evidence="2">
    <location>
        <begin position="38"/>
        <end position="78"/>
    </location>
</feature>
<sequence length="117" mass="13419">MKKSTAIILFLMLCLGQQLSAQQNQSKTTPASEKKVMIVYGSDECHHCTDTKKYLKENNIEFVFYDIDKNQEALKEMLFKLKKANISLNNLSIPVIDKQGVIFTNDIPFEAFLKKLN</sequence>
<dbReference type="RefSeq" id="WP_324689946.1">
    <property type="nucleotide sequence ID" value="NZ_BAABCR010000015.1"/>
</dbReference>
<keyword evidence="4" id="KW-1185">Reference proteome</keyword>
<protein>
    <recommendedName>
        <fullName evidence="2">Glutaredoxin domain-containing protein</fullName>
    </recommendedName>
</protein>
<dbReference type="Proteomes" id="UP001500968">
    <property type="component" value="Unassembled WGS sequence"/>
</dbReference>
<accession>A0ABP7U411</accession>
<dbReference type="InterPro" id="IPR002109">
    <property type="entry name" value="Glutaredoxin"/>
</dbReference>
<name>A0ABP7U411_9FLAO</name>
<comment type="caution">
    <text evidence="3">The sequence shown here is derived from an EMBL/GenBank/DDBJ whole genome shotgun (WGS) entry which is preliminary data.</text>
</comment>
<keyword evidence="1" id="KW-0732">Signal</keyword>
<organism evidence="3 4">
    <name type="scientific">Flavobacterium cheonhonense</name>
    <dbReference type="NCBI Taxonomy" id="706185"/>
    <lineage>
        <taxon>Bacteria</taxon>
        <taxon>Pseudomonadati</taxon>
        <taxon>Bacteroidota</taxon>
        <taxon>Flavobacteriia</taxon>
        <taxon>Flavobacteriales</taxon>
        <taxon>Flavobacteriaceae</taxon>
        <taxon>Flavobacterium</taxon>
    </lineage>
</organism>
<dbReference type="CDD" id="cd02976">
    <property type="entry name" value="NrdH"/>
    <property type="match status" value="1"/>
</dbReference>
<dbReference type="SUPFAM" id="SSF52833">
    <property type="entry name" value="Thioredoxin-like"/>
    <property type="match status" value="1"/>
</dbReference>
<dbReference type="InterPro" id="IPR036249">
    <property type="entry name" value="Thioredoxin-like_sf"/>
</dbReference>
<proteinExistence type="predicted"/>
<feature type="signal peptide" evidence="1">
    <location>
        <begin position="1"/>
        <end position="21"/>
    </location>
</feature>
<dbReference type="Gene3D" id="3.40.30.10">
    <property type="entry name" value="Glutaredoxin"/>
    <property type="match status" value="1"/>
</dbReference>
<dbReference type="Pfam" id="PF00462">
    <property type="entry name" value="Glutaredoxin"/>
    <property type="match status" value="1"/>
</dbReference>